<comment type="caution">
    <text evidence="3">The sequence shown here is derived from an EMBL/GenBank/DDBJ whole genome shotgun (WGS) entry which is preliminary data.</text>
</comment>
<organism evidence="3 4">
    <name type="scientific">Sphingomonas immobilis</name>
    <dbReference type="NCBI Taxonomy" id="3063997"/>
    <lineage>
        <taxon>Bacteria</taxon>
        <taxon>Pseudomonadati</taxon>
        <taxon>Pseudomonadota</taxon>
        <taxon>Alphaproteobacteria</taxon>
        <taxon>Sphingomonadales</taxon>
        <taxon>Sphingomonadaceae</taxon>
        <taxon>Sphingomonas</taxon>
    </lineage>
</organism>
<dbReference type="Pfam" id="PF13692">
    <property type="entry name" value="Glyco_trans_1_4"/>
    <property type="match status" value="1"/>
</dbReference>
<accession>A0ABT8ZWA9</accession>
<dbReference type="PANTHER" id="PTHR12526:SF510">
    <property type="entry name" value="D-INOSITOL 3-PHOSPHATE GLYCOSYLTRANSFERASE"/>
    <property type="match status" value="1"/>
</dbReference>
<dbReference type="EMBL" id="JAUQSZ010000003">
    <property type="protein sequence ID" value="MDO7841839.1"/>
    <property type="molecule type" value="Genomic_DNA"/>
</dbReference>
<keyword evidence="1 3" id="KW-0328">Glycosyltransferase</keyword>
<sequence>MTGVRSAAEFSFAFLSTNKLWGGSEELWSRTALALADAGHRVVTGSQTPRPNITPLDRLEKRGVRHFDLRNTGMIPFKIRHLIDACTPFTRMTQAAKIDHLFRSARPDLVIISQGLNYEGWQWAERCRQVGLSYVLISQKADDMHWPRDEIRRAFMDAHRGAVESLFVSNHNLRLTEEQIAGSLPNARVVANPFLVPWAKRDDWPDTGNGFRLACVARLDTVEKGQAALLRVLAQPKWRERPLRVSFYGAGPDAEGLREMARYLDVERADFPGFIATPERVWDDHHGLVLCSRCEGLPLAVVETMLSGRVAVITPAGGGAEVIEHGRTGFVAAGHSEFEIDAILEEAWASRDDWQAIGEAAGRSIRTQIPSDPSATLAAELSILAARQGAHNRAPSSDTGLPVGHAFERAAERTLAPADQSA</sequence>
<dbReference type="EC" id="2.4.-.-" evidence="3"/>
<dbReference type="GO" id="GO:0016757">
    <property type="term" value="F:glycosyltransferase activity"/>
    <property type="evidence" value="ECO:0007669"/>
    <property type="project" value="UniProtKB-KW"/>
</dbReference>
<keyword evidence="4" id="KW-1185">Reference proteome</keyword>
<dbReference type="PANTHER" id="PTHR12526">
    <property type="entry name" value="GLYCOSYLTRANSFERASE"/>
    <property type="match status" value="1"/>
</dbReference>
<dbReference type="Gene3D" id="3.40.50.2000">
    <property type="entry name" value="Glycogen Phosphorylase B"/>
    <property type="match status" value="2"/>
</dbReference>
<evidence type="ECO:0000256" key="1">
    <source>
        <dbReference type="ARBA" id="ARBA00022676"/>
    </source>
</evidence>
<dbReference type="Proteomes" id="UP001176468">
    <property type="component" value="Unassembled WGS sequence"/>
</dbReference>
<name>A0ABT8ZWA9_9SPHN</name>
<evidence type="ECO:0000313" key="4">
    <source>
        <dbReference type="Proteomes" id="UP001176468"/>
    </source>
</evidence>
<gene>
    <name evidence="3" type="ORF">Q5H94_05840</name>
</gene>
<reference evidence="3" key="1">
    <citation type="submission" date="2023-07" db="EMBL/GenBank/DDBJ databases">
        <authorList>
            <person name="Kim M.K."/>
        </authorList>
    </citation>
    <scope>NUCLEOTIDE SEQUENCE</scope>
    <source>
        <strain evidence="3">CA1-15</strain>
    </source>
</reference>
<keyword evidence="2 3" id="KW-0808">Transferase</keyword>
<dbReference type="RefSeq" id="WP_304560298.1">
    <property type="nucleotide sequence ID" value="NZ_JAUQSZ010000003.1"/>
</dbReference>
<proteinExistence type="predicted"/>
<dbReference type="CDD" id="cd03801">
    <property type="entry name" value="GT4_PimA-like"/>
    <property type="match status" value="1"/>
</dbReference>
<protein>
    <submittedName>
        <fullName evidence="3">Glycosyltransferase family 4 protein</fullName>
        <ecNumber evidence="3">2.4.-.-</ecNumber>
    </submittedName>
</protein>
<evidence type="ECO:0000256" key="2">
    <source>
        <dbReference type="ARBA" id="ARBA00022679"/>
    </source>
</evidence>
<evidence type="ECO:0000313" key="3">
    <source>
        <dbReference type="EMBL" id="MDO7841839.1"/>
    </source>
</evidence>
<dbReference type="SUPFAM" id="SSF53756">
    <property type="entry name" value="UDP-Glycosyltransferase/glycogen phosphorylase"/>
    <property type="match status" value="1"/>
</dbReference>